<name>A0A6C0K064_9ZZZZ</name>
<protein>
    <submittedName>
        <fullName evidence="2">Uncharacterized protein</fullName>
    </submittedName>
</protein>
<reference evidence="2" key="1">
    <citation type="journal article" date="2020" name="Nature">
        <title>Giant virus diversity and host interactions through global metagenomics.</title>
        <authorList>
            <person name="Schulz F."/>
            <person name="Roux S."/>
            <person name="Paez-Espino D."/>
            <person name="Jungbluth S."/>
            <person name="Walsh D.A."/>
            <person name="Denef V.J."/>
            <person name="McMahon K.D."/>
            <person name="Konstantinidis K.T."/>
            <person name="Eloe-Fadrosh E.A."/>
            <person name="Kyrpides N.C."/>
            <person name="Woyke T."/>
        </authorList>
    </citation>
    <scope>NUCLEOTIDE SEQUENCE</scope>
    <source>
        <strain evidence="2">GVMAG-S-1101165-83</strain>
    </source>
</reference>
<feature type="compositionally biased region" description="Basic residues" evidence="1">
    <location>
        <begin position="1"/>
        <end position="20"/>
    </location>
</feature>
<sequence length="195" mass="22217">MSKQLKQKQKQNKTSKKKRGGSGEKMHFLASLKGNTQMILADIERIEDDLPEGAPDENCDLSEIKKNAIQANVLIKNLIEEEQNQTEEQTEEPEKINPLDQVITTNGFTGTIGELLSKIREKIVQLTQYNNAGRNQTVAHLKTLLDSVSSESANVNKIKELLKGGRVKFKNNRVLIAKTKRRRKNKKRKIQTKRR</sequence>
<dbReference type="AlphaFoldDB" id="A0A6C0K064"/>
<dbReference type="EMBL" id="MN740769">
    <property type="protein sequence ID" value="QHU10541.1"/>
    <property type="molecule type" value="Genomic_DNA"/>
</dbReference>
<evidence type="ECO:0000256" key="1">
    <source>
        <dbReference type="SAM" id="MobiDB-lite"/>
    </source>
</evidence>
<feature type="region of interest" description="Disordered" evidence="1">
    <location>
        <begin position="1"/>
        <end position="26"/>
    </location>
</feature>
<proteinExistence type="predicted"/>
<organism evidence="2">
    <name type="scientific">viral metagenome</name>
    <dbReference type="NCBI Taxonomy" id="1070528"/>
    <lineage>
        <taxon>unclassified sequences</taxon>
        <taxon>metagenomes</taxon>
        <taxon>organismal metagenomes</taxon>
    </lineage>
</organism>
<evidence type="ECO:0000313" key="2">
    <source>
        <dbReference type="EMBL" id="QHU10541.1"/>
    </source>
</evidence>
<accession>A0A6C0K064</accession>